<organism evidence="1 2">
    <name type="scientific">Nocardia transvalensis</name>
    <dbReference type="NCBI Taxonomy" id="37333"/>
    <lineage>
        <taxon>Bacteria</taxon>
        <taxon>Bacillati</taxon>
        <taxon>Actinomycetota</taxon>
        <taxon>Actinomycetes</taxon>
        <taxon>Mycobacteriales</taxon>
        <taxon>Nocardiaceae</taxon>
        <taxon>Nocardia</taxon>
    </lineage>
</organism>
<evidence type="ECO:0000313" key="2">
    <source>
        <dbReference type="Proteomes" id="UP000540412"/>
    </source>
</evidence>
<keyword evidence="2" id="KW-1185">Reference proteome</keyword>
<gene>
    <name evidence="1" type="ORF">BJY24_001034</name>
</gene>
<dbReference type="Proteomes" id="UP000540412">
    <property type="component" value="Unassembled WGS sequence"/>
</dbReference>
<accession>A0A7W9UGH9</accession>
<proteinExistence type="predicted"/>
<evidence type="ECO:0000313" key="1">
    <source>
        <dbReference type="EMBL" id="MBB5912167.1"/>
    </source>
</evidence>
<dbReference type="EMBL" id="JACHIT010000001">
    <property type="protein sequence ID" value="MBB5912167.1"/>
    <property type="molecule type" value="Genomic_DNA"/>
</dbReference>
<dbReference type="AlphaFoldDB" id="A0A7W9UGH9"/>
<reference evidence="1 2" key="1">
    <citation type="submission" date="2020-08" db="EMBL/GenBank/DDBJ databases">
        <title>Sequencing the genomes of 1000 actinobacteria strains.</title>
        <authorList>
            <person name="Klenk H.-P."/>
        </authorList>
    </citation>
    <scope>NUCLEOTIDE SEQUENCE [LARGE SCALE GENOMIC DNA]</scope>
    <source>
        <strain evidence="1 2">DSM 43582</strain>
    </source>
</reference>
<comment type="caution">
    <text evidence="1">The sequence shown here is derived from an EMBL/GenBank/DDBJ whole genome shotgun (WGS) entry which is preliminary data.</text>
</comment>
<sequence length="30" mass="3317">MLDRELGLGPSVQLLQLQRQILRVPETAAA</sequence>
<name>A0A7W9UGH9_9NOCA</name>
<protein>
    <submittedName>
        <fullName evidence="1">Uncharacterized protein</fullName>
    </submittedName>
</protein>